<evidence type="ECO:0000313" key="3">
    <source>
        <dbReference type="EMBL" id="MCP8352214.1"/>
    </source>
</evidence>
<dbReference type="InterPro" id="IPR004846">
    <property type="entry name" value="T2SS/T3SS_dom"/>
</dbReference>
<protein>
    <submittedName>
        <fullName evidence="3">Type II and III secretion system protein</fullName>
    </submittedName>
</protein>
<dbReference type="RefSeq" id="WP_258569323.1">
    <property type="nucleotide sequence ID" value="NZ_JAKUDN010000002.1"/>
</dbReference>
<dbReference type="EMBL" id="JAKUDN010000002">
    <property type="protein sequence ID" value="MCP8352214.1"/>
    <property type="molecule type" value="Genomic_DNA"/>
</dbReference>
<gene>
    <name evidence="3" type="ORF">MKS91_02795</name>
</gene>
<comment type="similarity">
    <text evidence="1">Belongs to the bacterial secretin family.</text>
</comment>
<dbReference type="Proteomes" id="UP001320768">
    <property type="component" value="Unassembled WGS sequence"/>
</dbReference>
<accession>A0ABT1L4W2</accession>
<feature type="domain" description="Type II/III secretion system secretin-like" evidence="2">
    <location>
        <begin position="226"/>
        <end position="354"/>
    </location>
</feature>
<organism evidence="3 4">
    <name type="scientific">Candidatus Synchoanobacter obligatus</name>
    <dbReference type="NCBI Taxonomy" id="2919597"/>
    <lineage>
        <taxon>Bacteria</taxon>
        <taxon>Pseudomonadati</taxon>
        <taxon>Pseudomonadota</taxon>
        <taxon>Gammaproteobacteria</taxon>
        <taxon>Candidatus Comchoanobacterales</taxon>
        <taxon>Candidatus Comchoanobacteraceae</taxon>
        <taxon>Candidatus Synchoanobacter</taxon>
    </lineage>
</organism>
<sequence>MMISGQATLFGPKWLHIEKGQVSVQANGIVISGLLNEWCQVCDKQCVVDHEIKSKLSLNIPRMTCEDLYMVLTKGVEVTTLADTLVFSKPAKGTWVPYPCSFRRPEEMAAKLKALLSPMGKYDHILADNVSGMLWVPKGFYDQHQAMIEAIDQPKKYYNVYLSWFRVDESAHWESMNHPWEEVLLRLWQGQAVNVSIEDLVRWLQRSDSRGSYTFLSDFSSAVVEGEAVEVVLEEVIQRTKRDKKGVPQWVDVPQGVMVNMTLHSQQDKVAIHIDLQDKLFDKSTEGYKQSMIQLNTVVEMEAGMSKMLSGFSRQEAVHKKQCTRPLSALPVIGRLFCHKTKVTEERQYALVIAVHEEPSMEH</sequence>
<keyword evidence="4" id="KW-1185">Reference proteome</keyword>
<evidence type="ECO:0000313" key="4">
    <source>
        <dbReference type="Proteomes" id="UP001320768"/>
    </source>
</evidence>
<comment type="caution">
    <text evidence="3">The sequence shown here is derived from an EMBL/GenBank/DDBJ whole genome shotgun (WGS) entry which is preliminary data.</text>
</comment>
<evidence type="ECO:0000256" key="1">
    <source>
        <dbReference type="RuleBase" id="RU004003"/>
    </source>
</evidence>
<proteinExistence type="inferred from homology"/>
<name>A0ABT1L4W2_9GAMM</name>
<reference evidence="3 4" key="1">
    <citation type="journal article" date="2022" name="Nat. Microbiol.">
        <title>The microbiome of a bacterivorous marine choanoflagellate contains a resource-demanding obligate bacterial associate.</title>
        <authorList>
            <person name="Needham D.M."/>
            <person name="Poirier C."/>
            <person name="Bachy C."/>
            <person name="George E.E."/>
            <person name="Wilken S."/>
            <person name="Yung C.C.M."/>
            <person name="Limardo A.J."/>
            <person name="Morando M."/>
            <person name="Sudek L."/>
            <person name="Malmstrom R.R."/>
            <person name="Keeling P.J."/>
            <person name="Santoro A.E."/>
            <person name="Worden A.Z."/>
        </authorList>
    </citation>
    <scope>NUCLEOTIDE SEQUENCE [LARGE SCALE GENOMIC DNA]</scope>
    <source>
        <strain evidence="3 4">Comchoano-2</strain>
    </source>
</reference>
<evidence type="ECO:0000259" key="2">
    <source>
        <dbReference type="Pfam" id="PF00263"/>
    </source>
</evidence>
<dbReference type="Pfam" id="PF00263">
    <property type="entry name" value="Secretin"/>
    <property type="match status" value="1"/>
</dbReference>